<keyword evidence="3" id="KW-0732">Signal</keyword>
<comment type="caution">
    <text evidence="4">The sequence shown here is derived from an EMBL/GenBank/DDBJ whole genome shotgun (WGS) entry which is preliminary data.</text>
</comment>
<accession>A0A9P0LEF9</accession>
<feature type="chain" id="PRO_5040339187" evidence="3">
    <location>
        <begin position="24"/>
        <end position="206"/>
    </location>
</feature>
<reference evidence="4" key="1">
    <citation type="submission" date="2022-03" db="EMBL/GenBank/DDBJ databases">
        <authorList>
            <person name="Sayadi A."/>
        </authorList>
    </citation>
    <scope>NUCLEOTIDE SEQUENCE</scope>
</reference>
<evidence type="ECO:0000313" key="5">
    <source>
        <dbReference type="Proteomes" id="UP001152888"/>
    </source>
</evidence>
<dbReference type="AlphaFoldDB" id="A0A9P0LEF9"/>
<organism evidence="4 5">
    <name type="scientific">Acanthoscelides obtectus</name>
    <name type="common">Bean weevil</name>
    <name type="synonym">Bruchus obtectus</name>
    <dbReference type="NCBI Taxonomy" id="200917"/>
    <lineage>
        <taxon>Eukaryota</taxon>
        <taxon>Metazoa</taxon>
        <taxon>Ecdysozoa</taxon>
        <taxon>Arthropoda</taxon>
        <taxon>Hexapoda</taxon>
        <taxon>Insecta</taxon>
        <taxon>Pterygota</taxon>
        <taxon>Neoptera</taxon>
        <taxon>Endopterygota</taxon>
        <taxon>Coleoptera</taxon>
        <taxon>Polyphaga</taxon>
        <taxon>Cucujiformia</taxon>
        <taxon>Chrysomeloidea</taxon>
        <taxon>Chrysomelidae</taxon>
        <taxon>Bruchinae</taxon>
        <taxon>Bruchini</taxon>
        <taxon>Acanthoscelides</taxon>
    </lineage>
</organism>
<evidence type="ECO:0000313" key="4">
    <source>
        <dbReference type="EMBL" id="CAH1990713.1"/>
    </source>
</evidence>
<gene>
    <name evidence="4" type="ORF">ACAOBT_LOCUS19839</name>
</gene>
<feature type="compositionally biased region" description="Basic and acidic residues" evidence="1">
    <location>
        <begin position="61"/>
        <end position="70"/>
    </location>
</feature>
<name>A0A9P0LEF9_ACAOB</name>
<feature type="transmembrane region" description="Helical" evidence="2">
    <location>
        <begin position="125"/>
        <end position="143"/>
    </location>
</feature>
<dbReference type="Pfam" id="PF07898">
    <property type="entry name" value="DUF1676"/>
    <property type="match status" value="1"/>
</dbReference>
<keyword evidence="5" id="KW-1185">Reference proteome</keyword>
<dbReference type="OrthoDB" id="6624538at2759"/>
<feature type="transmembrane region" description="Helical" evidence="2">
    <location>
        <begin position="98"/>
        <end position="118"/>
    </location>
</feature>
<feature type="signal peptide" evidence="3">
    <location>
        <begin position="1"/>
        <end position="23"/>
    </location>
</feature>
<dbReference type="InterPro" id="IPR012464">
    <property type="entry name" value="DUF1676"/>
</dbReference>
<dbReference type="EMBL" id="CAKOFQ010007096">
    <property type="protein sequence ID" value="CAH1990713.1"/>
    <property type="molecule type" value="Genomic_DNA"/>
</dbReference>
<evidence type="ECO:0000256" key="3">
    <source>
        <dbReference type="SAM" id="SignalP"/>
    </source>
</evidence>
<keyword evidence="2" id="KW-0812">Transmembrane</keyword>
<sequence length="206" mass="22962">MIRTYPAVLLLLLLFLGSGLVHSEGQDKHKNGDTVGVGKCKDNSGQGRSRNGVENGVQEEVSGRMTEDHNVSLVEEGRKRGGSQNGGNQQQKGIMERILPMMIMPFMISTGMIPMMLVSLKIMMLKSALIGKIAIILILINMFRNRSNRGGVFNHNIMGLNGDGGGQSHDKNDWIMQEHYGYQGEAEYGAYISKRRRRRKRNITND</sequence>
<keyword evidence="2" id="KW-0472">Membrane</keyword>
<evidence type="ECO:0000256" key="2">
    <source>
        <dbReference type="SAM" id="Phobius"/>
    </source>
</evidence>
<keyword evidence="2" id="KW-1133">Transmembrane helix</keyword>
<dbReference type="Proteomes" id="UP001152888">
    <property type="component" value="Unassembled WGS sequence"/>
</dbReference>
<feature type="region of interest" description="Disordered" evidence="1">
    <location>
        <begin position="24"/>
        <end position="70"/>
    </location>
</feature>
<proteinExistence type="predicted"/>
<protein>
    <submittedName>
        <fullName evidence="4">Uncharacterized protein</fullName>
    </submittedName>
</protein>
<evidence type="ECO:0000256" key="1">
    <source>
        <dbReference type="SAM" id="MobiDB-lite"/>
    </source>
</evidence>